<dbReference type="Proteomes" id="UP000239326">
    <property type="component" value="Chromosome"/>
</dbReference>
<proteinExistence type="predicted"/>
<accession>A0A2S0N1E5</accession>
<name>A0A2S0N1E5_9BURK</name>
<feature type="signal peptide" evidence="1">
    <location>
        <begin position="1"/>
        <end position="25"/>
    </location>
</feature>
<keyword evidence="1" id="KW-0732">Signal</keyword>
<dbReference type="KEGG" id="simp:C6571_12380"/>
<organism evidence="2 3">
    <name type="scientific">Simplicispira suum</name>
    <dbReference type="NCBI Taxonomy" id="2109915"/>
    <lineage>
        <taxon>Bacteria</taxon>
        <taxon>Pseudomonadati</taxon>
        <taxon>Pseudomonadota</taxon>
        <taxon>Betaproteobacteria</taxon>
        <taxon>Burkholderiales</taxon>
        <taxon>Comamonadaceae</taxon>
        <taxon>Simplicispira</taxon>
    </lineage>
</organism>
<dbReference type="EMBL" id="CP027669">
    <property type="protein sequence ID" value="AVO41974.1"/>
    <property type="molecule type" value="Genomic_DNA"/>
</dbReference>
<dbReference type="OrthoDB" id="964913at2"/>
<keyword evidence="3" id="KW-1185">Reference proteome</keyword>
<gene>
    <name evidence="2" type="ORF">C6571_12380</name>
</gene>
<reference evidence="2 3" key="1">
    <citation type="submission" date="2018-03" db="EMBL/GenBank/DDBJ databases">
        <title>Genome sequencing of Simplicispira sp.</title>
        <authorList>
            <person name="Kim S.-J."/>
            <person name="Heo J."/>
            <person name="Kwon S.-W."/>
        </authorList>
    </citation>
    <scope>NUCLEOTIDE SEQUENCE [LARGE SCALE GENOMIC DNA]</scope>
    <source>
        <strain evidence="2 3">SC1-8</strain>
    </source>
</reference>
<protein>
    <recommendedName>
        <fullName evidence="4">DUF4340 domain-containing protein</fullName>
    </recommendedName>
</protein>
<evidence type="ECO:0008006" key="4">
    <source>
        <dbReference type="Google" id="ProtNLM"/>
    </source>
</evidence>
<dbReference type="RefSeq" id="WP_106446951.1">
    <property type="nucleotide sequence ID" value="NZ_CP027669.1"/>
</dbReference>
<feature type="chain" id="PRO_5015397348" description="DUF4340 domain-containing protein" evidence="1">
    <location>
        <begin position="26"/>
        <end position="304"/>
    </location>
</feature>
<evidence type="ECO:0000313" key="3">
    <source>
        <dbReference type="Proteomes" id="UP000239326"/>
    </source>
</evidence>
<evidence type="ECO:0000256" key="1">
    <source>
        <dbReference type="SAM" id="SignalP"/>
    </source>
</evidence>
<dbReference type="AlphaFoldDB" id="A0A2S0N1E5"/>
<sequence>MGHTATIKVWLSGLLLLAAAAAANADPAERFINAKGFRAVDVEALEGSRYYTAARFPKMGASAFRPDADLPAPVRALLLMESHEGALPHARYLVNYQPTTKAASPDDRLDFVDITRFNLGPAVHADLVDSVPAEHLADVKVFGVGPHVRWRFAMSPMRGMTAGLDAASRKLVTSKEAAAMECLGLPCANLESAEGPKGRWEPQKLVTPAPSYRRSTPQGPVPSSVVEQLLTLMGEDAQRPTPFAGNAKRLVFVVSAHAGGQEQQTTGLARNALVFDDAVGTYWLRFHQVGDMAAEVHALSQKRR</sequence>
<evidence type="ECO:0000313" key="2">
    <source>
        <dbReference type="EMBL" id="AVO41974.1"/>
    </source>
</evidence>